<name>A0A2G6KIK9_9BACT</name>
<sequence>MQLGAFGKQEVSVQLNGKHLGDIVISPGDASTIYRLPVQTSFLTLSPGLPYQTLEFLIPGAINPSHTFGKGWVRALGMRLYQIRLHAISALVVL</sequence>
<dbReference type="Proteomes" id="UP000230821">
    <property type="component" value="Unassembled WGS sequence"/>
</dbReference>
<proteinExistence type="predicted"/>
<dbReference type="AlphaFoldDB" id="A0A2G6KIK9"/>
<reference evidence="1 2" key="1">
    <citation type="submission" date="2017-10" db="EMBL/GenBank/DDBJ databases">
        <title>Novel microbial diversity and functional potential in the marine mammal oral microbiome.</title>
        <authorList>
            <person name="Dudek N.K."/>
            <person name="Sun C.L."/>
            <person name="Burstein D."/>
            <person name="Kantor R.S."/>
            <person name="Aliaga Goltsman D.S."/>
            <person name="Bik E.M."/>
            <person name="Thomas B.C."/>
            <person name="Banfield J.F."/>
            <person name="Relman D.A."/>
        </authorList>
    </citation>
    <scope>NUCLEOTIDE SEQUENCE [LARGE SCALE GENOMIC DNA]</scope>
    <source>
        <strain evidence="1">DOLJORAL78_47_16</strain>
    </source>
</reference>
<evidence type="ECO:0000313" key="1">
    <source>
        <dbReference type="EMBL" id="PIE35501.1"/>
    </source>
</evidence>
<protein>
    <submittedName>
        <fullName evidence="1">Uncharacterized protein</fullName>
    </submittedName>
</protein>
<accession>A0A2G6KIK9</accession>
<comment type="caution">
    <text evidence="1">The sequence shown here is derived from an EMBL/GenBank/DDBJ whole genome shotgun (WGS) entry which is preliminary data.</text>
</comment>
<evidence type="ECO:0000313" key="2">
    <source>
        <dbReference type="Proteomes" id="UP000230821"/>
    </source>
</evidence>
<gene>
    <name evidence="1" type="ORF">CSA56_03920</name>
</gene>
<dbReference type="EMBL" id="PDSK01000041">
    <property type="protein sequence ID" value="PIE35501.1"/>
    <property type="molecule type" value="Genomic_DNA"/>
</dbReference>
<organism evidence="1 2">
    <name type="scientific">candidate division KSB3 bacterium</name>
    <dbReference type="NCBI Taxonomy" id="2044937"/>
    <lineage>
        <taxon>Bacteria</taxon>
        <taxon>candidate division KSB3</taxon>
    </lineage>
</organism>